<comment type="caution">
    <text evidence="2">The sequence shown here is derived from an EMBL/GenBank/DDBJ whole genome shotgun (WGS) entry which is preliminary data.</text>
</comment>
<evidence type="ECO:0000256" key="1">
    <source>
        <dbReference type="SAM" id="MobiDB-lite"/>
    </source>
</evidence>
<feature type="region of interest" description="Disordered" evidence="1">
    <location>
        <begin position="1"/>
        <end position="26"/>
    </location>
</feature>
<proteinExistence type="predicted"/>
<reference evidence="2 4" key="1">
    <citation type="submission" date="2024-01" db="EMBL/GenBank/DDBJ databases">
        <title>A telomere-to-telomere, gap-free genome of sweet tea (Lithocarpus litseifolius).</title>
        <authorList>
            <person name="Zhou J."/>
        </authorList>
    </citation>
    <scope>NUCLEOTIDE SEQUENCE [LARGE SCALE GENOMIC DNA]</scope>
    <source>
        <strain evidence="2">Zhou-2022a</strain>
        <tissue evidence="2">Leaf</tissue>
    </source>
</reference>
<sequence length="113" mass="13226">MFEPMFKPNPPPYLNKAGKNARQVQKRECFSQPLKERLDEGREMRRGKENAFGDRDFICFSSKTKKAEDGLRCVLSEGNTLFRPRWYDCRALSSFRPLAYWDSSLRALPALIF</sequence>
<keyword evidence="4" id="KW-1185">Reference proteome</keyword>
<protein>
    <submittedName>
        <fullName evidence="2">Uncharacterized protein</fullName>
    </submittedName>
</protein>
<name>A0AAW2BCQ5_9ROSI</name>
<evidence type="ECO:0000313" key="2">
    <source>
        <dbReference type="EMBL" id="KAK9982754.1"/>
    </source>
</evidence>
<dbReference type="EMBL" id="JAZDWU010000041">
    <property type="protein sequence ID" value="KAK9982754.1"/>
    <property type="molecule type" value="Genomic_DNA"/>
</dbReference>
<dbReference type="Proteomes" id="UP001459277">
    <property type="component" value="Unassembled WGS sequence"/>
</dbReference>
<evidence type="ECO:0000313" key="4">
    <source>
        <dbReference type="Proteomes" id="UP001459277"/>
    </source>
</evidence>
<evidence type="ECO:0000313" key="3">
    <source>
        <dbReference type="EMBL" id="KAK9982759.1"/>
    </source>
</evidence>
<accession>A0AAW2BCQ5</accession>
<organism evidence="2 4">
    <name type="scientific">Lithocarpus litseifolius</name>
    <dbReference type="NCBI Taxonomy" id="425828"/>
    <lineage>
        <taxon>Eukaryota</taxon>
        <taxon>Viridiplantae</taxon>
        <taxon>Streptophyta</taxon>
        <taxon>Embryophyta</taxon>
        <taxon>Tracheophyta</taxon>
        <taxon>Spermatophyta</taxon>
        <taxon>Magnoliopsida</taxon>
        <taxon>eudicotyledons</taxon>
        <taxon>Gunneridae</taxon>
        <taxon>Pentapetalae</taxon>
        <taxon>rosids</taxon>
        <taxon>fabids</taxon>
        <taxon>Fagales</taxon>
        <taxon>Fagaceae</taxon>
        <taxon>Lithocarpus</taxon>
    </lineage>
</organism>
<dbReference type="AlphaFoldDB" id="A0AAW2BCQ5"/>
<gene>
    <name evidence="2" type="ORF">SO802_035294</name>
    <name evidence="3" type="ORF">SO802_035299</name>
</gene>
<dbReference type="EMBL" id="JAZDWU010000041">
    <property type="protein sequence ID" value="KAK9982759.1"/>
    <property type="molecule type" value="Genomic_DNA"/>
</dbReference>